<dbReference type="InterPro" id="IPR018247">
    <property type="entry name" value="EF_Hand_1_Ca_BS"/>
</dbReference>
<dbReference type="EMBL" id="CAMXCT010000731">
    <property type="protein sequence ID" value="CAI3982616.1"/>
    <property type="molecule type" value="Genomic_DNA"/>
</dbReference>
<evidence type="ECO:0000313" key="4">
    <source>
        <dbReference type="EMBL" id="CAI3982616.1"/>
    </source>
</evidence>
<evidence type="ECO:0000313" key="6">
    <source>
        <dbReference type="EMBL" id="CAL4769928.1"/>
    </source>
</evidence>
<dbReference type="Proteomes" id="UP001152797">
    <property type="component" value="Unassembled WGS sequence"/>
</dbReference>
<dbReference type="InterPro" id="IPR002048">
    <property type="entry name" value="EF_hand_dom"/>
</dbReference>
<organism evidence="4">
    <name type="scientific">Cladocopium goreaui</name>
    <dbReference type="NCBI Taxonomy" id="2562237"/>
    <lineage>
        <taxon>Eukaryota</taxon>
        <taxon>Sar</taxon>
        <taxon>Alveolata</taxon>
        <taxon>Dinophyceae</taxon>
        <taxon>Suessiales</taxon>
        <taxon>Symbiodiniaceae</taxon>
        <taxon>Cladocopium</taxon>
    </lineage>
</organism>
<gene>
    <name evidence="4" type="ORF">C1SCF055_LOCUS10294</name>
</gene>
<protein>
    <submittedName>
        <fullName evidence="6">Copia protein</fullName>
    </submittedName>
</protein>
<dbReference type="PROSITE" id="PS00018">
    <property type="entry name" value="EF_HAND_1"/>
    <property type="match status" value="1"/>
</dbReference>
<sequence length="1204" mass="133609">MDVLCSSSFSLGMEQRVVSSEEAFDELSGEARYLCAEHKLDRHKQEGILASSFESWEPFSHILGLIFKQARSDLDAASLASAKRVAPLQVFAKPTLVDLACANKEDRRSGQHIAETLRDHFAFLSADSATVLLMFLLQSLGSDAGVAAAALSAGVREENLYEMQRLLALDPSGWKRLRGPASALRKLTELMTDDVVPSCMVRTVHGEFVPWRSYQWACRSVVRATARAGFLILQPDHCAIDKGSWTLSSELSLECCSVADGEDRCCKAHTEGKVPKAKKTADEPSHGYSSYVSGVVLRYEVALSGIQRMALHLRASPACCLCLVSKHLSSLLTARHLHHSPERRHENGEVAEERYKKNEDAMEAGLAARLGDLTVAKTRSTWTLDAFHLLPNAWRPTWKDVATEAAVSKSSFPLAAASVIAGRTVANVLQPRSVWPEECELQKLSQALETGPLLDLKAWVRLANASSSRGRNTTEVSQLPTILSMPEKVLAVIFLLYDVSAISQIDLSSMGLEEVPASLRAFQGIRSIDLSLNRNLVSLGALAGLSSLEALRLCGCQKLSNIKALSLSLQLVAVDFSGCELLHDVTPLLGGGYDPPADRMAYLISTRSPHPSRVGRVDSPTKLRPEKEEVEDDVLLKGRKRDELGEQDLWPPPVRLLGHPSLRWLCFSGCKALRGGLDHLPRCPELRYVDLFGCENADSFSCFVASSASKMEHFVWPSLEQLMNFIHRVALPDERSWELMHAAVTSVEEKKRIAENNEGPERPERILLPMQKLVRNAAREAALKAAQEMGLREVRPPKPPRSKFPEVMPDTDDEAEGSVEGSEHEEVQERGNVEQCIRPFAFVRKLKAEGFRPGAALPGTRLFTILDRDRDGVLSKKDFSLLDVDFAGPENVNDAIGRLLQRHDMVHDVVARDLAGNQNKLEKKRLVECMVIAGVEEELAGNTARCLIHCARSMFRCALGRPDACKVAIQHSLGASVVVYTLELLSSLQKFLEEKMKNLKKAFRSLDVTERGRLTFEDFESGLKQLEWREASTSGLLEVIFRILDRDGTGAILEKDFSVFQDFDKDKMLESMVRVGRSLVKFPRECPKRFAEVKLDLRTYDAGQRASMSRNSFVSAWKEFGSKTEEADAKMVFGQTLRCIAETISAGAAALAVSCCDIMDDLEYLEYLELATTKSTWKMLISLWTPNCKVETMDELSRPLKVRS</sequence>
<evidence type="ECO:0000256" key="2">
    <source>
        <dbReference type="SAM" id="MobiDB-lite"/>
    </source>
</evidence>
<evidence type="ECO:0000313" key="5">
    <source>
        <dbReference type="EMBL" id="CAL1135991.1"/>
    </source>
</evidence>
<dbReference type="Pfam" id="PF13833">
    <property type="entry name" value="EF-hand_8"/>
    <property type="match status" value="1"/>
</dbReference>
<dbReference type="InterPro" id="IPR011992">
    <property type="entry name" value="EF-hand-dom_pair"/>
</dbReference>
<dbReference type="EMBL" id="CAMXCT030000731">
    <property type="protein sequence ID" value="CAL4769928.1"/>
    <property type="molecule type" value="Genomic_DNA"/>
</dbReference>
<dbReference type="InterPro" id="IPR032675">
    <property type="entry name" value="LRR_dom_sf"/>
</dbReference>
<name>A0A9P1C2E7_9DINO</name>
<evidence type="ECO:0000256" key="1">
    <source>
        <dbReference type="ARBA" id="ARBA00022837"/>
    </source>
</evidence>
<evidence type="ECO:0000313" key="7">
    <source>
        <dbReference type="Proteomes" id="UP001152797"/>
    </source>
</evidence>
<feature type="domain" description="EF-hand" evidence="3">
    <location>
        <begin position="994"/>
        <end position="1029"/>
    </location>
</feature>
<reference evidence="5" key="2">
    <citation type="submission" date="2024-04" db="EMBL/GenBank/DDBJ databases">
        <authorList>
            <person name="Chen Y."/>
            <person name="Shah S."/>
            <person name="Dougan E. K."/>
            <person name="Thang M."/>
            <person name="Chan C."/>
        </authorList>
    </citation>
    <scope>NUCLEOTIDE SEQUENCE [LARGE SCALE GENOMIC DNA]</scope>
</reference>
<feature type="region of interest" description="Disordered" evidence="2">
    <location>
        <begin position="793"/>
        <end position="830"/>
    </location>
</feature>
<dbReference type="AlphaFoldDB" id="A0A9P1C2E7"/>
<dbReference type="Gene3D" id="1.10.238.10">
    <property type="entry name" value="EF-hand"/>
    <property type="match status" value="1"/>
</dbReference>
<dbReference type="SUPFAM" id="SSF52058">
    <property type="entry name" value="L domain-like"/>
    <property type="match status" value="1"/>
</dbReference>
<accession>A0A9P1C2E7</accession>
<dbReference type="EMBL" id="CAMXCT020000731">
    <property type="protein sequence ID" value="CAL1135991.1"/>
    <property type="molecule type" value="Genomic_DNA"/>
</dbReference>
<dbReference type="GO" id="GO:0005509">
    <property type="term" value="F:calcium ion binding"/>
    <property type="evidence" value="ECO:0007669"/>
    <property type="project" value="InterPro"/>
</dbReference>
<feature type="compositionally biased region" description="Basic and acidic residues" evidence="2">
    <location>
        <begin position="821"/>
        <end position="830"/>
    </location>
</feature>
<keyword evidence="1" id="KW-0106">Calcium</keyword>
<reference evidence="4" key="1">
    <citation type="submission" date="2022-10" db="EMBL/GenBank/DDBJ databases">
        <authorList>
            <person name="Chen Y."/>
            <person name="Dougan E. K."/>
            <person name="Chan C."/>
            <person name="Rhodes N."/>
            <person name="Thang M."/>
        </authorList>
    </citation>
    <scope>NUCLEOTIDE SEQUENCE</scope>
</reference>
<dbReference type="PROSITE" id="PS50222">
    <property type="entry name" value="EF_HAND_2"/>
    <property type="match status" value="1"/>
</dbReference>
<proteinExistence type="predicted"/>
<dbReference type="Gene3D" id="3.80.10.10">
    <property type="entry name" value="Ribonuclease Inhibitor"/>
    <property type="match status" value="1"/>
</dbReference>
<comment type="caution">
    <text evidence="4">The sequence shown here is derived from an EMBL/GenBank/DDBJ whole genome shotgun (WGS) entry which is preliminary data.</text>
</comment>
<evidence type="ECO:0000259" key="3">
    <source>
        <dbReference type="PROSITE" id="PS50222"/>
    </source>
</evidence>
<keyword evidence="7" id="KW-1185">Reference proteome</keyword>
<dbReference type="SUPFAM" id="SSF47473">
    <property type="entry name" value="EF-hand"/>
    <property type="match status" value="1"/>
</dbReference>